<gene>
    <name evidence="1" type="primary">npr3</name>
    <name evidence="1" type="ORF">IWQ57_001915</name>
</gene>
<dbReference type="Proteomes" id="UP001140234">
    <property type="component" value="Unassembled WGS sequence"/>
</dbReference>
<proteinExistence type="predicted"/>
<organism evidence="1 2">
    <name type="scientific">Coemansia nantahalensis</name>
    <dbReference type="NCBI Taxonomy" id="2789366"/>
    <lineage>
        <taxon>Eukaryota</taxon>
        <taxon>Fungi</taxon>
        <taxon>Fungi incertae sedis</taxon>
        <taxon>Zoopagomycota</taxon>
        <taxon>Kickxellomycotina</taxon>
        <taxon>Kickxellomycetes</taxon>
        <taxon>Kickxellales</taxon>
        <taxon>Kickxellaceae</taxon>
        <taxon>Coemansia</taxon>
    </lineage>
</organism>
<accession>A0ACC1K2I5</accession>
<reference evidence="1" key="1">
    <citation type="submission" date="2022-07" db="EMBL/GenBank/DDBJ databases">
        <title>Phylogenomic reconstructions and comparative analyses of Kickxellomycotina fungi.</title>
        <authorList>
            <person name="Reynolds N.K."/>
            <person name="Stajich J.E."/>
            <person name="Barry K."/>
            <person name="Grigoriev I.V."/>
            <person name="Crous P."/>
            <person name="Smith M.E."/>
        </authorList>
    </citation>
    <scope>NUCLEOTIDE SEQUENCE</scope>
    <source>
        <strain evidence="1">CBS 109366</strain>
    </source>
</reference>
<sequence length="951" mass="106009">MHDGSAILGIFLATYSSKGDYLPLRYPLSRSDVEYTERLLKESRGQKRAARAVRGGGGGGPAAEAAAASAADERVPAADSSPGQADPPAKDSAKAEGPAPAPPPPPPLQPRTSGRREAKPARGGADAGEDGSQEPYLERKVHGFEAKFLAQLFSPRPSMSDRRFQVAIDNVLFVGHPLRDDPKEKTRDPDYYDTEQDDTEAVSRLAEYGGWKVRPDTVAEPGANRRTRLLADLGLMGLMLNREPSEAGDSAISDGERAVRDSHEWRRRGYWNRVYPKLFHIVFMLDNTVPGIEALADRIYDHVLRRLTKTLMIEQTESNYVLTQSRLIRILNDQALAERFSPARYLQEVLTRAKLAADLIELYNGLRKDELVCLHIHDRMKLSLQIPRGPRLDRPLPPTRHRTFFGAGRGPDGASLSEVSARPSAAHTPRPRSPPDGYPPTTPAGSAAPTRSVAAAVQDYDGPVALTYDGRRKGGCGAAHSLPITVAIGRELQPGEYDGYPHIEPFHAILLLEDTETLLRRLMHSDVSPTLLALIEKALPSRPLATLHTMVDCSYAQMCRFVSHLVYWNVARLICPVVLSFTYVPTAAGLAPSLVDGFNARGFSLCTLPQLLAQMHPPRPANQVLDALVAGTASPDLEYDGDPHALKTEFRGMLVYLLRAGAIAQYHTWPVVLVPSYVKHDVSEEQFVHLAFGWFRTLHAEHPDLLGAFPRALLNLDELECWAVAESREQEEVERVHEIAREAESRVMLCRIMRRLALHRIRESSAAKQLGKRSSELAALERQAADEEARVHTFCNRLERDSMDQWIHSKAQYDAALAQARRSRAEERRARGRDLSDDTAAAASRQSLHRWYDFVKADPDLAEFAHEIVSKHVHYVPTDAPPRCTNAERRYLRQLARRGPPNQQDWFLRHSHLFTGENHLVKLADSEQIPIARLEDILREFGGVVHLPQHI</sequence>
<keyword evidence="2" id="KW-1185">Reference proteome</keyword>
<protein>
    <submittedName>
        <fullName evidence="1">Nitrogen permease regulator 3</fullName>
    </submittedName>
</protein>
<evidence type="ECO:0000313" key="1">
    <source>
        <dbReference type="EMBL" id="KAJ2772090.1"/>
    </source>
</evidence>
<dbReference type="EMBL" id="JANBUJ010000427">
    <property type="protein sequence ID" value="KAJ2772090.1"/>
    <property type="molecule type" value="Genomic_DNA"/>
</dbReference>
<evidence type="ECO:0000313" key="2">
    <source>
        <dbReference type="Proteomes" id="UP001140234"/>
    </source>
</evidence>
<name>A0ACC1K2I5_9FUNG</name>
<comment type="caution">
    <text evidence="1">The sequence shown here is derived from an EMBL/GenBank/DDBJ whole genome shotgun (WGS) entry which is preliminary data.</text>
</comment>